<sequence length="411" mass="42554">MAVQAQHVSRAFHHDLHSYRALDDRANGASLFFDELGGCAPVMAGTGNTMLSDVPISDLTCNDNNYNSAFVPRKRAPVVAAAAASGFMDERPRGVRTPAAAHGFAPVGDMANRAVGSGVASTSGTSGRASAVAGLGNTVFGDMDLTWKDNTCSHGFVQRKRACVVAEAPSFLENQRAQGPLPVGDVLTRALGSGAASTSGRMTNAAGLPQDLLSHLYHQGMEIDALVRVETERMRAGLELARRRHIRALVSAAERAAAGRLQAAEAALELARCRNATLSDRLGQISAECQAWIGVAKSHEAVVAGLRATLEQLLQSPCAAAAEGPAGAGDAEDAQSCCFENPAGDDADDAADGEAASNKSRAPCKACGDGESCMLLLPCRHLCLCPACDATVDTCPVCATSKNASLHVTLS</sequence>
<evidence type="ECO:0000313" key="1">
    <source>
        <dbReference type="EnsemblPlants" id="AVESA.00010b.r2.2CG0298370.1.CDS"/>
    </source>
</evidence>
<dbReference type="EnsemblPlants" id="AVESA.00010b.r2.2CG0298370.1">
    <property type="protein sequence ID" value="AVESA.00010b.r2.2CG0298370.1.CDS"/>
    <property type="gene ID" value="AVESA.00010b.r2.2CG0298370"/>
</dbReference>
<keyword evidence="2" id="KW-1185">Reference proteome</keyword>
<reference evidence="1" key="2">
    <citation type="submission" date="2025-09" db="UniProtKB">
        <authorList>
            <consortium name="EnsemblPlants"/>
        </authorList>
    </citation>
    <scope>IDENTIFICATION</scope>
</reference>
<name>A0ACD5UR03_AVESA</name>
<reference evidence="1" key="1">
    <citation type="submission" date="2021-05" db="EMBL/GenBank/DDBJ databases">
        <authorList>
            <person name="Scholz U."/>
            <person name="Mascher M."/>
            <person name="Fiebig A."/>
        </authorList>
    </citation>
    <scope>NUCLEOTIDE SEQUENCE [LARGE SCALE GENOMIC DNA]</scope>
</reference>
<dbReference type="Proteomes" id="UP001732700">
    <property type="component" value="Chromosome 2C"/>
</dbReference>
<protein>
    <submittedName>
        <fullName evidence="1">Uncharacterized protein</fullName>
    </submittedName>
</protein>
<organism evidence="1 2">
    <name type="scientific">Avena sativa</name>
    <name type="common">Oat</name>
    <dbReference type="NCBI Taxonomy" id="4498"/>
    <lineage>
        <taxon>Eukaryota</taxon>
        <taxon>Viridiplantae</taxon>
        <taxon>Streptophyta</taxon>
        <taxon>Embryophyta</taxon>
        <taxon>Tracheophyta</taxon>
        <taxon>Spermatophyta</taxon>
        <taxon>Magnoliopsida</taxon>
        <taxon>Liliopsida</taxon>
        <taxon>Poales</taxon>
        <taxon>Poaceae</taxon>
        <taxon>BOP clade</taxon>
        <taxon>Pooideae</taxon>
        <taxon>Poodae</taxon>
        <taxon>Poeae</taxon>
        <taxon>Poeae Chloroplast Group 1 (Aveneae type)</taxon>
        <taxon>Aveninae</taxon>
        <taxon>Avena</taxon>
    </lineage>
</organism>
<accession>A0ACD5UR03</accession>
<evidence type="ECO:0000313" key="2">
    <source>
        <dbReference type="Proteomes" id="UP001732700"/>
    </source>
</evidence>
<proteinExistence type="predicted"/>